<keyword evidence="2" id="KW-1133">Transmembrane helix</keyword>
<evidence type="ECO:0000256" key="2">
    <source>
        <dbReference type="SAM" id="Phobius"/>
    </source>
</evidence>
<dbReference type="Proteomes" id="UP001190700">
    <property type="component" value="Unassembled WGS sequence"/>
</dbReference>
<organism evidence="3 4">
    <name type="scientific">Cymbomonas tetramitiformis</name>
    <dbReference type="NCBI Taxonomy" id="36881"/>
    <lineage>
        <taxon>Eukaryota</taxon>
        <taxon>Viridiplantae</taxon>
        <taxon>Chlorophyta</taxon>
        <taxon>Pyramimonadophyceae</taxon>
        <taxon>Pyramimonadales</taxon>
        <taxon>Pyramimonadaceae</taxon>
        <taxon>Cymbomonas</taxon>
    </lineage>
</organism>
<keyword evidence="2" id="KW-0812">Transmembrane</keyword>
<evidence type="ECO:0000313" key="4">
    <source>
        <dbReference type="Proteomes" id="UP001190700"/>
    </source>
</evidence>
<evidence type="ECO:0000313" key="3">
    <source>
        <dbReference type="EMBL" id="KAK3284265.1"/>
    </source>
</evidence>
<reference evidence="3 4" key="1">
    <citation type="journal article" date="2015" name="Genome Biol. Evol.">
        <title>Comparative Genomics of a Bacterivorous Green Alga Reveals Evolutionary Causalities and Consequences of Phago-Mixotrophic Mode of Nutrition.</title>
        <authorList>
            <person name="Burns J.A."/>
            <person name="Paasch A."/>
            <person name="Narechania A."/>
            <person name="Kim E."/>
        </authorList>
    </citation>
    <scope>NUCLEOTIDE SEQUENCE [LARGE SCALE GENOMIC DNA]</scope>
    <source>
        <strain evidence="3 4">PLY_AMNH</strain>
    </source>
</reference>
<sequence length="277" mass="30412">MAQPEFNLNSRLQHLFSSKPTAKSEGNPGYLDRFGTRKSTTKNPLLNEDEWVKPSVEQAQENATSLLCCTKMAARRKHEGQAQEYTWSNTPDSELLKLGLGVSVHFSMLKFFSVVLAIVGVVNLFAIASCATAATSDRDLWKVVGGYTAFSFMSVILKDSFDDDAECCGAGLKTSGTMLLIAILDVLAMFHVCVAVLFLKIYKRDVLEPQIDEASITMADYTVLVTGLPEDLTSASELATHFSEQVGEVAEVVLISNLVGENYDLLERRQALPAERD</sequence>
<feature type="non-terminal residue" evidence="3">
    <location>
        <position position="277"/>
    </location>
</feature>
<name>A0AAE0GU63_9CHLO</name>
<feature type="transmembrane region" description="Helical" evidence="2">
    <location>
        <begin position="177"/>
        <end position="199"/>
    </location>
</feature>
<evidence type="ECO:0000256" key="1">
    <source>
        <dbReference type="SAM" id="MobiDB-lite"/>
    </source>
</evidence>
<feature type="region of interest" description="Disordered" evidence="1">
    <location>
        <begin position="17"/>
        <end position="38"/>
    </location>
</feature>
<proteinExistence type="predicted"/>
<keyword evidence="4" id="KW-1185">Reference proteome</keyword>
<dbReference type="AlphaFoldDB" id="A0AAE0GU63"/>
<feature type="transmembrane region" description="Helical" evidence="2">
    <location>
        <begin position="108"/>
        <end position="128"/>
    </location>
</feature>
<feature type="transmembrane region" description="Helical" evidence="2">
    <location>
        <begin position="140"/>
        <end position="157"/>
    </location>
</feature>
<dbReference type="EMBL" id="LGRX02002386">
    <property type="protein sequence ID" value="KAK3284265.1"/>
    <property type="molecule type" value="Genomic_DNA"/>
</dbReference>
<protein>
    <submittedName>
        <fullName evidence="3">Uncharacterized protein</fullName>
    </submittedName>
</protein>
<keyword evidence="2" id="KW-0472">Membrane</keyword>
<gene>
    <name evidence="3" type="ORF">CYMTET_8079</name>
</gene>
<comment type="caution">
    <text evidence="3">The sequence shown here is derived from an EMBL/GenBank/DDBJ whole genome shotgun (WGS) entry which is preliminary data.</text>
</comment>
<accession>A0AAE0GU63</accession>